<name>A0A087BJ74_9BIFI</name>
<dbReference type="OrthoDB" id="9806701at2"/>
<dbReference type="Gene3D" id="3.20.20.80">
    <property type="entry name" value="Glycosidases"/>
    <property type="match status" value="1"/>
</dbReference>
<proteinExistence type="inferred from homology"/>
<keyword evidence="3 4" id="KW-0378">Hydrolase</keyword>
<dbReference type="InterPro" id="IPR033452">
    <property type="entry name" value="GH30_C"/>
</dbReference>
<dbReference type="PRINTS" id="PR00843">
    <property type="entry name" value="GLHYDRLASE30"/>
</dbReference>
<dbReference type="EMBL" id="JGZC01000004">
    <property type="protein sequence ID" value="KFI71074.1"/>
    <property type="molecule type" value="Genomic_DNA"/>
</dbReference>
<dbReference type="PANTHER" id="PTHR11069">
    <property type="entry name" value="GLUCOSYLCERAMIDASE"/>
    <property type="match status" value="1"/>
</dbReference>
<dbReference type="RefSeq" id="WP_033522212.1">
    <property type="nucleotide sequence ID" value="NZ_JGZC01000004.1"/>
</dbReference>
<evidence type="ECO:0000259" key="5">
    <source>
        <dbReference type="Pfam" id="PF02055"/>
    </source>
</evidence>
<evidence type="ECO:0000313" key="7">
    <source>
        <dbReference type="EMBL" id="KFI71074.1"/>
    </source>
</evidence>
<evidence type="ECO:0000256" key="1">
    <source>
        <dbReference type="ARBA" id="ARBA00005382"/>
    </source>
</evidence>
<organism evidence="7 8">
    <name type="scientific">Bifidobacterium merycicum</name>
    <dbReference type="NCBI Taxonomy" id="78345"/>
    <lineage>
        <taxon>Bacteria</taxon>
        <taxon>Bacillati</taxon>
        <taxon>Actinomycetota</taxon>
        <taxon>Actinomycetes</taxon>
        <taxon>Bifidobacteriales</taxon>
        <taxon>Bifidobacteriaceae</taxon>
        <taxon>Bifidobacterium</taxon>
    </lineage>
</organism>
<comment type="caution">
    <text evidence="7">The sequence shown here is derived from an EMBL/GenBank/DDBJ whole genome shotgun (WGS) entry which is preliminary data.</text>
</comment>
<feature type="domain" description="Glycosyl hydrolase family 30 TIM-barrel" evidence="5">
    <location>
        <begin position="42"/>
        <end position="380"/>
    </location>
</feature>
<dbReference type="Pfam" id="PF02055">
    <property type="entry name" value="Glyco_hydro_30"/>
    <property type="match status" value="1"/>
</dbReference>
<keyword evidence="4 7" id="KW-0326">Glycosidase</keyword>
<accession>A0A087BJ74</accession>
<dbReference type="GO" id="GO:0004348">
    <property type="term" value="F:glucosylceramidase activity"/>
    <property type="evidence" value="ECO:0007669"/>
    <property type="project" value="UniProtKB-EC"/>
</dbReference>
<dbReference type="InterPro" id="IPR013780">
    <property type="entry name" value="Glyco_hydro_b"/>
</dbReference>
<keyword evidence="8" id="KW-1185">Reference proteome</keyword>
<dbReference type="GO" id="GO:0016020">
    <property type="term" value="C:membrane"/>
    <property type="evidence" value="ECO:0007669"/>
    <property type="project" value="GOC"/>
</dbReference>
<dbReference type="Pfam" id="PF17189">
    <property type="entry name" value="Glyco_hydro_30C"/>
    <property type="match status" value="1"/>
</dbReference>
<gene>
    <name evidence="7" type="ORF">BMERY_1267</name>
</gene>
<dbReference type="EC" id="3.2.1.45" evidence="7"/>
<keyword evidence="2" id="KW-0732">Signal</keyword>
<dbReference type="GO" id="GO:0006680">
    <property type="term" value="P:glucosylceramide catabolic process"/>
    <property type="evidence" value="ECO:0007669"/>
    <property type="project" value="TreeGrafter"/>
</dbReference>
<evidence type="ECO:0000256" key="3">
    <source>
        <dbReference type="ARBA" id="ARBA00022801"/>
    </source>
</evidence>
<feature type="domain" description="Glycosyl hydrolase family 30 beta sandwich" evidence="6">
    <location>
        <begin position="383"/>
        <end position="445"/>
    </location>
</feature>
<dbReference type="InterPro" id="IPR033453">
    <property type="entry name" value="Glyco_hydro_30_TIM-barrel"/>
</dbReference>
<sequence>MTTWIATTQDDKLADRTSDIESTNATTAADLQLDGNEYQALRGFGGCFNELGWLPLQNVSEAERDQIIKELFSPDEMNFTFNRAPVGANDFADHWYSYDEVDGDYEMEHFSVEHDEQTLIPYIHRAQGWQPNMQLFSSPWSPPTWMKRPKAYNYGRLVQTPENLRAYAKYFVKYIQAYAEHGITVNQLHVQNEVFADQKFPSALWDSEALKVFIRDYLGPAFDEAGLDTDIWLGTLNGPEDMAWTGGGYGMTLNNYNRFVDNILFDDGARKYIKGIAYQWAGQNCIARTHESWPEIELIQSESECGTGDNSWEYAEYIFHLINHYFRNGATAYTYWNMILDDQDSTWGWWQNSLFTITADTHEVRRNPEYYVMRHFSHFVRPGAKVLGTTGHFNSMAIAFRNPDGTVVVVAQNALDEERPFEFADPDATERGFKVTLAPRSFNTFVLD</sequence>
<protein>
    <submittedName>
        <fullName evidence="7">O-glycosyl hydrolase family 30</fullName>
        <ecNumber evidence="7">3.2.1.45</ecNumber>
    </submittedName>
</protein>
<dbReference type="InterPro" id="IPR001139">
    <property type="entry name" value="Glyco_hydro_30"/>
</dbReference>
<dbReference type="Proteomes" id="UP000029060">
    <property type="component" value="Unassembled WGS sequence"/>
</dbReference>
<dbReference type="AlphaFoldDB" id="A0A087BJ74"/>
<evidence type="ECO:0000313" key="8">
    <source>
        <dbReference type="Proteomes" id="UP000029060"/>
    </source>
</evidence>
<evidence type="ECO:0000259" key="6">
    <source>
        <dbReference type="Pfam" id="PF17189"/>
    </source>
</evidence>
<dbReference type="SUPFAM" id="SSF51445">
    <property type="entry name" value="(Trans)glycosidases"/>
    <property type="match status" value="1"/>
</dbReference>
<dbReference type="Gene3D" id="2.60.40.1180">
    <property type="entry name" value="Golgi alpha-mannosidase II"/>
    <property type="match status" value="1"/>
</dbReference>
<dbReference type="STRING" id="78345.BMERY_1267"/>
<evidence type="ECO:0000256" key="4">
    <source>
        <dbReference type="RuleBase" id="RU361188"/>
    </source>
</evidence>
<reference evidence="7 8" key="1">
    <citation type="submission" date="2014-03" db="EMBL/GenBank/DDBJ databases">
        <title>Genomics of Bifidobacteria.</title>
        <authorList>
            <person name="Ventura M."/>
            <person name="Milani C."/>
            <person name="Lugli G.A."/>
        </authorList>
    </citation>
    <scope>NUCLEOTIDE SEQUENCE [LARGE SCALE GENOMIC DNA]</scope>
    <source>
        <strain evidence="7 8">LMG 11341</strain>
    </source>
</reference>
<evidence type="ECO:0000256" key="2">
    <source>
        <dbReference type="ARBA" id="ARBA00022729"/>
    </source>
</evidence>
<dbReference type="InterPro" id="IPR017853">
    <property type="entry name" value="GH"/>
</dbReference>
<dbReference type="PANTHER" id="PTHR11069:SF23">
    <property type="entry name" value="LYSOSOMAL ACID GLUCOSYLCERAMIDASE"/>
    <property type="match status" value="1"/>
</dbReference>
<dbReference type="eggNOG" id="COG5520">
    <property type="taxonomic scope" value="Bacteria"/>
</dbReference>
<comment type="similarity">
    <text evidence="1 4">Belongs to the glycosyl hydrolase 30 family.</text>
</comment>